<comment type="caution">
    <text evidence="11">The sequence shown here is derived from an EMBL/GenBank/DDBJ whole genome shotgun (WGS) entry which is preliminary data.</text>
</comment>
<comment type="similarity">
    <text evidence="1">In the C-terminal section; belongs to the MsrB Met sulfoxide reductase family.</text>
</comment>
<dbReference type="InterPro" id="IPR036509">
    <property type="entry name" value="Met_Sox_Rdtase_MsrA_sf"/>
</dbReference>
<dbReference type="Gene3D" id="3.30.1060.10">
    <property type="entry name" value="Peptide methionine sulphoxide reductase MsrA"/>
    <property type="match status" value="1"/>
</dbReference>
<dbReference type="PROSITE" id="PS51790">
    <property type="entry name" value="MSRB"/>
    <property type="match status" value="1"/>
</dbReference>
<keyword evidence="12" id="KW-1185">Reference proteome</keyword>
<dbReference type="Proteomes" id="UP001230220">
    <property type="component" value="Unassembled WGS sequence"/>
</dbReference>
<name>A0ABU0E4H2_9FIRM</name>
<evidence type="ECO:0000256" key="1">
    <source>
        <dbReference type="ARBA" id="ARBA00008076"/>
    </source>
</evidence>
<feature type="domain" description="MsrB" evidence="10">
    <location>
        <begin position="175"/>
        <end position="298"/>
    </location>
</feature>
<dbReference type="InterPro" id="IPR002569">
    <property type="entry name" value="Met_Sox_Rdtase_MsrA_dom"/>
</dbReference>
<dbReference type="HAMAP" id="MF_01401">
    <property type="entry name" value="MsrA"/>
    <property type="match status" value="1"/>
</dbReference>
<comment type="function">
    <text evidence="5 9">Has an important function as a repair enzyme for proteins that have been inactivated by oxidation. Catalyzes the reversible oxidation-reduction of methionine sulfoxide in proteins to methionine.</text>
</comment>
<organism evidence="11 12">
    <name type="scientific">Breznakia pachnodae</name>
    <dbReference type="NCBI Taxonomy" id="265178"/>
    <lineage>
        <taxon>Bacteria</taxon>
        <taxon>Bacillati</taxon>
        <taxon>Bacillota</taxon>
        <taxon>Erysipelotrichia</taxon>
        <taxon>Erysipelotrichales</taxon>
        <taxon>Erysipelotrichaceae</taxon>
        <taxon>Breznakia</taxon>
    </lineage>
</organism>
<evidence type="ECO:0000259" key="10">
    <source>
        <dbReference type="PROSITE" id="PS51790"/>
    </source>
</evidence>
<keyword evidence="3 9" id="KW-0560">Oxidoreductase</keyword>
<dbReference type="NCBIfam" id="TIGR00401">
    <property type="entry name" value="msrA"/>
    <property type="match status" value="1"/>
</dbReference>
<comment type="similarity">
    <text evidence="2">In the N-terminal section; belongs to the MsrA Met sulfoxide reductase family.</text>
</comment>
<dbReference type="SUPFAM" id="SSF51316">
    <property type="entry name" value="Mss4-like"/>
    <property type="match status" value="1"/>
</dbReference>
<dbReference type="Gene3D" id="2.170.150.20">
    <property type="entry name" value="Peptide methionine sulfoxide reductase"/>
    <property type="match status" value="1"/>
</dbReference>
<dbReference type="Pfam" id="PF01641">
    <property type="entry name" value="SelR"/>
    <property type="match status" value="1"/>
</dbReference>
<comment type="similarity">
    <text evidence="9">Belongs to the MsrA Met sulfoxide reductase family.</text>
</comment>
<evidence type="ECO:0000256" key="5">
    <source>
        <dbReference type="ARBA" id="ARBA00024679"/>
    </source>
</evidence>
<dbReference type="EC" id="1.8.4.11" evidence="9"/>
<protein>
    <recommendedName>
        <fullName evidence="9">Peptide methionine sulfoxide reductase MsrA</fullName>
        <shortName evidence="9">Protein-methionine-S-oxide reductase</shortName>
        <ecNumber evidence="9">1.8.4.11</ecNumber>
    </recommendedName>
    <alternativeName>
        <fullName evidence="9">Peptide-methionine (S)-S-oxide reductase</fullName>
        <shortName evidence="9">Peptide Met(O) reductase</shortName>
    </alternativeName>
</protein>
<dbReference type="NCBIfam" id="TIGR00357">
    <property type="entry name" value="peptide-methionine (R)-S-oxide reductase MsrB"/>
    <property type="match status" value="1"/>
</dbReference>
<evidence type="ECO:0000256" key="8">
    <source>
        <dbReference type="ARBA" id="ARBA00048782"/>
    </source>
</evidence>
<proteinExistence type="inferred from homology"/>
<dbReference type="InterPro" id="IPR028427">
    <property type="entry name" value="Met_Sox_Rdtase_MsrB"/>
</dbReference>
<dbReference type="PANTHER" id="PTHR10173:SF59">
    <property type="entry name" value="PEPTIDE METHIONINE SULFOXIDE REDUCTASE MSRA_MSRB"/>
    <property type="match status" value="1"/>
</dbReference>
<sequence length="315" mass="35718">MVKDIYFAGGCFWGIEQYAKNIMGVIATEVGYANGVTQVATYENLKVSDHAETVKITYDNDIITLSFLLELLFKVVDPTSLNKQGNDIGRQYRSGIYYVDESDLDEINEVMKRLKNEYGDVVVEVEPLQNYITAEVYHQDYLVKNPNGYCHIDFKAIQDVKKIKVDPYKYKKLSDTDMKDKLDNEAYDVVANSATEHPFTSEFDKFDEQGIYVDIASGEPLFSSLDKYDAGCGWPSFTKPIDINSVVEISDSSHNMVRTETRSRVNDSHLGHVFNDGPKDAGGLRYCINGAALRFVSYDDMDKEGYGYLKVLFEK</sequence>
<dbReference type="InterPro" id="IPR011057">
    <property type="entry name" value="Mss4-like_sf"/>
</dbReference>
<evidence type="ECO:0000256" key="7">
    <source>
        <dbReference type="ARBA" id="ARBA00048488"/>
    </source>
</evidence>
<evidence type="ECO:0000313" key="11">
    <source>
        <dbReference type="EMBL" id="MDQ0361802.1"/>
    </source>
</evidence>
<dbReference type="InterPro" id="IPR002579">
    <property type="entry name" value="Met_Sox_Rdtase_MsrB_dom"/>
</dbReference>
<dbReference type="GO" id="GO:0008113">
    <property type="term" value="F:peptide-methionine (S)-S-oxide reductase activity"/>
    <property type="evidence" value="ECO:0007669"/>
    <property type="project" value="UniProtKB-EC"/>
</dbReference>
<evidence type="ECO:0000256" key="2">
    <source>
        <dbReference type="ARBA" id="ARBA00011017"/>
    </source>
</evidence>
<dbReference type="SUPFAM" id="SSF55068">
    <property type="entry name" value="Peptide methionine sulfoxide reductase"/>
    <property type="match status" value="1"/>
</dbReference>
<evidence type="ECO:0000256" key="3">
    <source>
        <dbReference type="ARBA" id="ARBA00023002"/>
    </source>
</evidence>
<dbReference type="GO" id="GO:0033743">
    <property type="term" value="F:peptide-methionine (R)-S-oxide reductase activity"/>
    <property type="evidence" value="ECO:0007669"/>
    <property type="project" value="UniProtKB-EC"/>
</dbReference>
<comment type="catalytic activity">
    <reaction evidence="7">
        <text>L-methionyl-[protein] + [thioredoxin]-disulfide + H2O = L-methionyl-(R)-S-oxide-[protein] + [thioredoxin]-dithiol</text>
        <dbReference type="Rhea" id="RHEA:24164"/>
        <dbReference type="Rhea" id="RHEA-COMP:10698"/>
        <dbReference type="Rhea" id="RHEA-COMP:10700"/>
        <dbReference type="Rhea" id="RHEA-COMP:12313"/>
        <dbReference type="Rhea" id="RHEA-COMP:12314"/>
        <dbReference type="ChEBI" id="CHEBI:15377"/>
        <dbReference type="ChEBI" id="CHEBI:16044"/>
        <dbReference type="ChEBI" id="CHEBI:29950"/>
        <dbReference type="ChEBI" id="CHEBI:45764"/>
        <dbReference type="ChEBI" id="CHEBI:50058"/>
        <dbReference type="EC" id="1.8.4.12"/>
    </reaction>
</comment>
<comment type="catalytic activity">
    <reaction evidence="8 9">
        <text>[thioredoxin]-disulfide + L-methionine + H2O = L-methionine (S)-S-oxide + [thioredoxin]-dithiol</text>
        <dbReference type="Rhea" id="RHEA:19993"/>
        <dbReference type="Rhea" id="RHEA-COMP:10698"/>
        <dbReference type="Rhea" id="RHEA-COMP:10700"/>
        <dbReference type="ChEBI" id="CHEBI:15377"/>
        <dbReference type="ChEBI" id="CHEBI:29950"/>
        <dbReference type="ChEBI" id="CHEBI:50058"/>
        <dbReference type="ChEBI" id="CHEBI:57844"/>
        <dbReference type="ChEBI" id="CHEBI:58772"/>
        <dbReference type="EC" id="1.8.4.11"/>
    </reaction>
</comment>
<evidence type="ECO:0000256" key="6">
    <source>
        <dbReference type="ARBA" id="ARBA00047806"/>
    </source>
</evidence>
<dbReference type="Pfam" id="PF01625">
    <property type="entry name" value="PMSR"/>
    <property type="match status" value="1"/>
</dbReference>
<dbReference type="PANTHER" id="PTHR10173">
    <property type="entry name" value="METHIONINE SULFOXIDE REDUCTASE"/>
    <property type="match status" value="1"/>
</dbReference>
<dbReference type="RefSeq" id="WP_307408848.1">
    <property type="nucleotide sequence ID" value="NZ_JAUSUR010000004.1"/>
</dbReference>
<dbReference type="EMBL" id="JAUSUR010000004">
    <property type="protein sequence ID" value="MDQ0361802.1"/>
    <property type="molecule type" value="Genomic_DNA"/>
</dbReference>
<reference evidence="11 12" key="1">
    <citation type="submission" date="2023-07" db="EMBL/GenBank/DDBJ databases">
        <title>Genomic Encyclopedia of Type Strains, Phase IV (KMG-IV): sequencing the most valuable type-strain genomes for metagenomic binning, comparative biology and taxonomic classification.</title>
        <authorList>
            <person name="Goeker M."/>
        </authorList>
    </citation>
    <scope>NUCLEOTIDE SEQUENCE [LARGE SCALE GENOMIC DNA]</scope>
    <source>
        <strain evidence="11 12">DSM 16784</strain>
    </source>
</reference>
<accession>A0ABU0E4H2</accession>
<gene>
    <name evidence="9" type="primary">msrA</name>
    <name evidence="11" type="ORF">J2S15_002552</name>
</gene>
<evidence type="ECO:0000313" key="12">
    <source>
        <dbReference type="Proteomes" id="UP001230220"/>
    </source>
</evidence>
<evidence type="ECO:0000256" key="9">
    <source>
        <dbReference type="HAMAP-Rule" id="MF_01401"/>
    </source>
</evidence>
<keyword evidence="4" id="KW-0511">Multifunctional enzyme</keyword>
<comment type="catalytic activity">
    <reaction evidence="6 9">
        <text>L-methionyl-[protein] + [thioredoxin]-disulfide + H2O = L-methionyl-(S)-S-oxide-[protein] + [thioredoxin]-dithiol</text>
        <dbReference type="Rhea" id="RHEA:14217"/>
        <dbReference type="Rhea" id="RHEA-COMP:10698"/>
        <dbReference type="Rhea" id="RHEA-COMP:10700"/>
        <dbReference type="Rhea" id="RHEA-COMP:12313"/>
        <dbReference type="Rhea" id="RHEA-COMP:12315"/>
        <dbReference type="ChEBI" id="CHEBI:15377"/>
        <dbReference type="ChEBI" id="CHEBI:16044"/>
        <dbReference type="ChEBI" id="CHEBI:29950"/>
        <dbReference type="ChEBI" id="CHEBI:44120"/>
        <dbReference type="ChEBI" id="CHEBI:50058"/>
        <dbReference type="EC" id="1.8.4.11"/>
    </reaction>
</comment>
<feature type="active site" evidence="9">
    <location>
        <position position="11"/>
    </location>
</feature>
<evidence type="ECO:0000256" key="4">
    <source>
        <dbReference type="ARBA" id="ARBA00023268"/>
    </source>
</evidence>